<comment type="similarity">
    <text evidence="1">Belongs to the NAD(P)-dependent epimerase/dehydratase family.</text>
</comment>
<keyword evidence="4" id="KW-1185">Reference proteome</keyword>
<dbReference type="Gene3D" id="3.40.50.720">
    <property type="entry name" value="NAD(P)-binding Rossmann-like Domain"/>
    <property type="match status" value="1"/>
</dbReference>
<dbReference type="InterPro" id="IPR036291">
    <property type="entry name" value="NAD(P)-bd_dom_sf"/>
</dbReference>
<dbReference type="EC" id="5.1.3.2" evidence="3"/>
<accession>A0ABR6BAE7</accession>
<name>A0ABR6BAE7_9PSEU</name>
<dbReference type="SUPFAM" id="SSF51735">
    <property type="entry name" value="NAD(P)-binding Rossmann-fold domains"/>
    <property type="match status" value="1"/>
</dbReference>
<proteinExistence type="inferred from homology"/>
<dbReference type="PANTHER" id="PTHR43000">
    <property type="entry name" value="DTDP-D-GLUCOSE 4,6-DEHYDRATASE-RELATED"/>
    <property type="match status" value="1"/>
</dbReference>
<evidence type="ECO:0000313" key="3">
    <source>
        <dbReference type="EMBL" id="MBA8923836.1"/>
    </source>
</evidence>
<evidence type="ECO:0000313" key="4">
    <source>
        <dbReference type="Proteomes" id="UP000517916"/>
    </source>
</evidence>
<organism evidence="3 4">
    <name type="scientific">Kutzneria viridogrisea</name>
    <dbReference type="NCBI Taxonomy" id="47990"/>
    <lineage>
        <taxon>Bacteria</taxon>
        <taxon>Bacillati</taxon>
        <taxon>Actinomycetota</taxon>
        <taxon>Actinomycetes</taxon>
        <taxon>Pseudonocardiales</taxon>
        <taxon>Pseudonocardiaceae</taxon>
        <taxon>Kutzneria</taxon>
    </lineage>
</organism>
<dbReference type="EMBL" id="JACJID010000001">
    <property type="protein sequence ID" value="MBA8923836.1"/>
    <property type="molecule type" value="Genomic_DNA"/>
</dbReference>
<dbReference type="RefSeq" id="WP_182836406.1">
    <property type="nucleotide sequence ID" value="NZ_BAAABQ010000065.1"/>
</dbReference>
<comment type="caution">
    <text evidence="3">The sequence shown here is derived from an EMBL/GenBank/DDBJ whole genome shotgun (WGS) entry which is preliminary data.</text>
</comment>
<evidence type="ECO:0000259" key="2">
    <source>
        <dbReference type="Pfam" id="PF01370"/>
    </source>
</evidence>
<keyword evidence="3" id="KW-0413">Isomerase</keyword>
<dbReference type="Pfam" id="PF01370">
    <property type="entry name" value="Epimerase"/>
    <property type="match status" value="1"/>
</dbReference>
<gene>
    <name evidence="3" type="ORF">BC739_001033</name>
</gene>
<dbReference type="PRINTS" id="PR01713">
    <property type="entry name" value="NUCEPIMERASE"/>
</dbReference>
<dbReference type="Proteomes" id="UP000517916">
    <property type="component" value="Unassembled WGS sequence"/>
</dbReference>
<evidence type="ECO:0000256" key="1">
    <source>
        <dbReference type="ARBA" id="ARBA00007637"/>
    </source>
</evidence>
<protein>
    <submittedName>
        <fullName evidence="3">UDP-glucose 4-epimerase</fullName>
        <ecNumber evidence="3">5.1.3.2</ecNumber>
    </submittedName>
</protein>
<dbReference type="GO" id="GO:0003978">
    <property type="term" value="F:UDP-glucose 4-epimerase activity"/>
    <property type="evidence" value="ECO:0007669"/>
    <property type="project" value="UniProtKB-EC"/>
</dbReference>
<dbReference type="InterPro" id="IPR001509">
    <property type="entry name" value="Epimerase_deHydtase"/>
</dbReference>
<reference evidence="3 4" key="1">
    <citation type="submission" date="2020-08" db="EMBL/GenBank/DDBJ databases">
        <title>Genomic Encyclopedia of Archaeal and Bacterial Type Strains, Phase II (KMG-II): from individual species to whole genera.</title>
        <authorList>
            <person name="Goeker M."/>
        </authorList>
    </citation>
    <scope>NUCLEOTIDE SEQUENCE [LARGE SCALE GENOMIC DNA]</scope>
    <source>
        <strain evidence="3 4">DSM 43850</strain>
    </source>
</reference>
<dbReference type="Gene3D" id="3.90.25.10">
    <property type="entry name" value="UDP-galactose 4-epimerase, domain 1"/>
    <property type="match status" value="1"/>
</dbReference>
<sequence length="315" mass="33033">MRVLVTGGAGFIGSHLIDALRAANAEVVVLDNGAAGRADLAERLRRSDIPVHAVDVTDTEPVRRLVHEIRPDVIAHLAGHINPRVSVLEPALDARTNVVGTVNVLDAADAVGVRVVFVSTGGAVYGEHALDLITEDTPARPESPYGTSKYCAEQYVALSRRRTGAGHVVLRLSNVYGPRQDPDSSNGVIAVSCGHVVRGRAPLVYGDGKQTRDFIHIADVTSALMAALSYPDGGIFNVGTGVPTSILDVVGVIGAAVGRPITPKFVPNGAGDLRHSCLDSSRIADALGWRATVGLLDGVRSTYEWFAAELASSVS</sequence>
<feature type="domain" description="NAD-dependent epimerase/dehydratase" evidence="2">
    <location>
        <begin position="3"/>
        <end position="239"/>
    </location>
</feature>